<dbReference type="Proteomes" id="UP000236291">
    <property type="component" value="Unassembled WGS sequence"/>
</dbReference>
<organism evidence="1 2">
    <name type="scientific">Trifolium pratense</name>
    <name type="common">Red clover</name>
    <dbReference type="NCBI Taxonomy" id="57577"/>
    <lineage>
        <taxon>Eukaryota</taxon>
        <taxon>Viridiplantae</taxon>
        <taxon>Streptophyta</taxon>
        <taxon>Embryophyta</taxon>
        <taxon>Tracheophyta</taxon>
        <taxon>Spermatophyta</taxon>
        <taxon>Magnoliopsida</taxon>
        <taxon>eudicotyledons</taxon>
        <taxon>Gunneridae</taxon>
        <taxon>Pentapetalae</taxon>
        <taxon>rosids</taxon>
        <taxon>fabids</taxon>
        <taxon>Fabales</taxon>
        <taxon>Fabaceae</taxon>
        <taxon>Papilionoideae</taxon>
        <taxon>50 kb inversion clade</taxon>
        <taxon>NPAAA clade</taxon>
        <taxon>Hologalegina</taxon>
        <taxon>IRL clade</taxon>
        <taxon>Trifolieae</taxon>
        <taxon>Trifolium</taxon>
    </lineage>
</organism>
<protein>
    <submittedName>
        <fullName evidence="1">Uncharacterized protein</fullName>
    </submittedName>
</protein>
<evidence type="ECO:0000313" key="1">
    <source>
        <dbReference type="EMBL" id="PNX67936.1"/>
    </source>
</evidence>
<reference evidence="1 2" key="2">
    <citation type="journal article" date="2017" name="Front. Plant Sci.">
        <title>Gene Classification and Mining of Molecular Markers Useful in Red Clover (Trifolium pratense) Breeding.</title>
        <authorList>
            <person name="Istvanek J."/>
            <person name="Dluhosova J."/>
            <person name="Dluhos P."/>
            <person name="Patkova L."/>
            <person name="Nedelnik J."/>
            <person name="Repkova J."/>
        </authorList>
    </citation>
    <scope>NUCLEOTIDE SEQUENCE [LARGE SCALE GENOMIC DNA]</scope>
    <source>
        <strain evidence="2">cv. Tatra</strain>
        <tissue evidence="1">Young leaves</tissue>
    </source>
</reference>
<evidence type="ECO:0000313" key="2">
    <source>
        <dbReference type="Proteomes" id="UP000236291"/>
    </source>
</evidence>
<dbReference type="EMBL" id="ASHM01218776">
    <property type="protein sequence ID" value="PNX67936.1"/>
    <property type="molecule type" value="Genomic_DNA"/>
</dbReference>
<accession>A0A2K3KNU9</accession>
<comment type="caution">
    <text evidence="1">The sequence shown here is derived from an EMBL/GenBank/DDBJ whole genome shotgun (WGS) entry which is preliminary data.</text>
</comment>
<dbReference type="AlphaFoldDB" id="A0A2K3KNU9"/>
<feature type="non-terminal residue" evidence="1">
    <location>
        <position position="36"/>
    </location>
</feature>
<proteinExistence type="predicted"/>
<name>A0A2K3KNU9_TRIPR</name>
<sequence length="36" mass="3798">MMTGGPEKRLVQGCSPYIKGFIEFSCVSFTGDGLAA</sequence>
<reference evidence="1 2" key="1">
    <citation type="journal article" date="2014" name="Am. J. Bot.">
        <title>Genome assembly and annotation for red clover (Trifolium pratense; Fabaceae).</title>
        <authorList>
            <person name="Istvanek J."/>
            <person name="Jaros M."/>
            <person name="Krenek A."/>
            <person name="Repkova J."/>
        </authorList>
    </citation>
    <scope>NUCLEOTIDE SEQUENCE [LARGE SCALE GENOMIC DNA]</scope>
    <source>
        <strain evidence="2">cv. Tatra</strain>
        <tissue evidence="1">Young leaves</tissue>
    </source>
</reference>
<gene>
    <name evidence="1" type="ORF">L195_g063749</name>
</gene>